<protein>
    <submittedName>
        <fullName evidence="1">RVT_3 domain-containing protein</fullName>
    </submittedName>
</protein>
<dbReference type="Proteomes" id="UP000325315">
    <property type="component" value="Unassembled WGS sequence"/>
</dbReference>
<reference evidence="2" key="1">
    <citation type="journal article" date="2019" name="Plant Biotechnol. J.">
        <title>Genome sequencing of the Australian wild diploid species Gossypium australe highlights disease resistance and delayed gland morphogenesis.</title>
        <authorList>
            <person name="Cai Y."/>
            <person name="Cai X."/>
            <person name="Wang Q."/>
            <person name="Wang P."/>
            <person name="Zhang Y."/>
            <person name="Cai C."/>
            <person name="Xu Y."/>
            <person name="Wang K."/>
            <person name="Zhou Z."/>
            <person name="Wang C."/>
            <person name="Geng S."/>
            <person name="Li B."/>
            <person name="Dong Q."/>
            <person name="Hou Y."/>
            <person name="Wang H."/>
            <person name="Ai P."/>
            <person name="Liu Z."/>
            <person name="Yi F."/>
            <person name="Sun M."/>
            <person name="An G."/>
            <person name="Cheng J."/>
            <person name="Zhang Y."/>
            <person name="Shi Q."/>
            <person name="Xie Y."/>
            <person name="Shi X."/>
            <person name="Chang Y."/>
            <person name="Huang F."/>
            <person name="Chen Y."/>
            <person name="Hong S."/>
            <person name="Mi L."/>
            <person name="Sun Q."/>
            <person name="Zhang L."/>
            <person name="Zhou B."/>
            <person name="Peng R."/>
            <person name="Zhang X."/>
            <person name="Liu F."/>
        </authorList>
    </citation>
    <scope>NUCLEOTIDE SEQUENCE [LARGE SCALE GENOMIC DNA]</scope>
    <source>
        <strain evidence="2">cv. PA1801</strain>
    </source>
</reference>
<dbReference type="OrthoDB" id="1730596at2759"/>
<proteinExistence type="predicted"/>
<dbReference type="PANTHER" id="PTHR48475">
    <property type="entry name" value="RIBONUCLEASE H"/>
    <property type="match status" value="1"/>
</dbReference>
<comment type="caution">
    <text evidence="1">The sequence shown here is derived from an EMBL/GenBank/DDBJ whole genome shotgun (WGS) entry which is preliminary data.</text>
</comment>
<dbReference type="AlphaFoldDB" id="A0A5B6VW71"/>
<accession>A0A5B6VW71</accession>
<evidence type="ECO:0000313" key="1">
    <source>
        <dbReference type="EMBL" id="KAA3473234.1"/>
    </source>
</evidence>
<gene>
    <name evidence="1" type="ORF">EPI10_023632</name>
</gene>
<dbReference type="EMBL" id="SMMG02000005">
    <property type="protein sequence ID" value="KAA3473234.1"/>
    <property type="molecule type" value="Genomic_DNA"/>
</dbReference>
<dbReference type="PANTHER" id="PTHR48475:SF2">
    <property type="entry name" value="RIBONUCLEASE H"/>
    <property type="match status" value="1"/>
</dbReference>
<keyword evidence="2" id="KW-1185">Reference proteome</keyword>
<organism evidence="1 2">
    <name type="scientific">Gossypium australe</name>
    <dbReference type="NCBI Taxonomy" id="47621"/>
    <lineage>
        <taxon>Eukaryota</taxon>
        <taxon>Viridiplantae</taxon>
        <taxon>Streptophyta</taxon>
        <taxon>Embryophyta</taxon>
        <taxon>Tracheophyta</taxon>
        <taxon>Spermatophyta</taxon>
        <taxon>Magnoliopsida</taxon>
        <taxon>eudicotyledons</taxon>
        <taxon>Gunneridae</taxon>
        <taxon>Pentapetalae</taxon>
        <taxon>rosids</taxon>
        <taxon>malvids</taxon>
        <taxon>Malvales</taxon>
        <taxon>Malvaceae</taxon>
        <taxon>Malvoideae</taxon>
        <taxon>Gossypium</taxon>
    </lineage>
</organism>
<sequence>MANQPMKEVLSKADTSGRLTKWSIEFDEFGVEFTRRTTIKWQVLADFIMECSFQKLVGPAAIQFVISIMIHDEFVLYSKISFPLVVHNLVVSPPQKGAHTTDSWKSWLVYIDGFAAKAGSGVGLLMIDPTGNE</sequence>
<name>A0A5B6VW71_9ROSI</name>
<evidence type="ECO:0000313" key="2">
    <source>
        <dbReference type="Proteomes" id="UP000325315"/>
    </source>
</evidence>